<organism evidence="1 2">
    <name type="scientific">Methanobrevibacter curvatus</name>
    <dbReference type="NCBI Taxonomy" id="49547"/>
    <lineage>
        <taxon>Archaea</taxon>
        <taxon>Methanobacteriati</taxon>
        <taxon>Methanobacteriota</taxon>
        <taxon>Methanomada group</taxon>
        <taxon>Methanobacteria</taxon>
        <taxon>Methanobacteriales</taxon>
        <taxon>Methanobacteriaceae</taxon>
        <taxon>Methanobrevibacter</taxon>
    </lineage>
</organism>
<dbReference type="Proteomes" id="UP000077245">
    <property type="component" value="Unassembled WGS sequence"/>
</dbReference>
<evidence type="ECO:0000313" key="1">
    <source>
        <dbReference type="EMBL" id="KZX11602.1"/>
    </source>
</evidence>
<reference evidence="1 2" key="1">
    <citation type="submission" date="2016-04" db="EMBL/GenBank/DDBJ databases">
        <title>Genome sequence of Methanobrevibacter curvatus DSM 11111.</title>
        <authorList>
            <person name="Poehlein A."/>
            <person name="Seedorf H."/>
            <person name="Daniel R."/>
        </authorList>
    </citation>
    <scope>NUCLEOTIDE SEQUENCE [LARGE SCALE GENOMIC DNA]</scope>
    <source>
        <strain evidence="1 2">DSM 11111</strain>
    </source>
</reference>
<gene>
    <name evidence="1" type="ORF">MBCUR_13560</name>
</gene>
<sequence>MKTLTNKTKNKTLGNVKCANSFLKRFKGLMFKSKIENGIVLKIPKSKYKNRSSIHMFFMKQPLDIIFLDKNKKVFEMTSLKPWQTYTPKKPARFIIELKKDTIKENNINLNDKIDFK</sequence>
<proteinExistence type="predicted"/>
<name>A0A166A5L1_9EURY</name>
<dbReference type="InterPro" id="IPR038695">
    <property type="entry name" value="Saro_0823-like_sf"/>
</dbReference>
<dbReference type="Gene3D" id="2.60.120.1140">
    <property type="entry name" value="Protein of unknown function DUF192"/>
    <property type="match status" value="1"/>
</dbReference>
<dbReference type="PANTHER" id="PTHR37953:SF1">
    <property type="entry name" value="UPF0127 PROTEIN MJ1496"/>
    <property type="match status" value="1"/>
</dbReference>
<evidence type="ECO:0008006" key="3">
    <source>
        <dbReference type="Google" id="ProtNLM"/>
    </source>
</evidence>
<accession>A0A166A5L1</accession>
<dbReference type="OrthoDB" id="64208at2157"/>
<dbReference type="STRING" id="49547.MBCUR_13560"/>
<dbReference type="PANTHER" id="PTHR37953">
    <property type="entry name" value="UPF0127 PROTEIN MJ1496"/>
    <property type="match status" value="1"/>
</dbReference>
<dbReference type="InterPro" id="IPR003795">
    <property type="entry name" value="DUF192"/>
</dbReference>
<dbReference type="PATRIC" id="fig|49547.3.peg.1450"/>
<evidence type="ECO:0000313" key="2">
    <source>
        <dbReference type="Proteomes" id="UP000077245"/>
    </source>
</evidence>
<dbReference type="Pfam" id="PF02643">
    <property type="entry name" value="DUF192"/>
    <property type="match status" value="1"/>
</dbReference>
<dbReference type="EMBL" id="LWMV01000183">
    <property type="protein sequence ID" value="KZX11602.1"/>
    <property type="molecule type" value="Genomic_DNA"/>
</dbReference>
<comment type="caution">
    <text evidence="1">The sequence shown here is derived from an EMBL/GenBank/DDBJ whole genome shotgun (WGS) entry which is preliminary data.</text>
</comment>
<keyword evidence="2" id="KW-1185">Reference proteome</keyword>
<dbReference type="RefSeq" id="WP_067091872.1">
    <property type="nucleotide sequence ID" value="NZ_LWMV01000183.1"/>
</dbReference>
<protein>
    <recommendedName>
        <fullName evidence="3">ACR</fullName>
    </recommendedName>
</protein>
<dbReference type="AlphaFoldDB" id="A0A166A5L1"/>